<feature type="transmembrane region" description="Helical" evidence="8">
    <location>
        <begin position="558"/>
        <end position="576"/>
    </location>
</feature>
<dbReference type="Pfam" id="PF01032">
    <property type="entry name" value="FecCD"/>
    <property type="match status" value="2"/>
</dbReference>
<dbReference type="AlphaFoldDB" id="A0A841ST71"/>
<feature type="transmembrane region" description="Helical" evidence="8">
    <location>
        <begin position="373"/>
        <end position="393"/>
    </location>
</feature>
<feature type="transmembrane region" description="Helical" evidence="8">
    <location>
        <begin position="209"/>
        <end position="230"/>
    </location>
</feature>
<name>A0A841ST71_9BACL</name>
<comment type="caution">
    <text evidence="9">The sequence shown here is derived from an EMBL/GenBank/DDBJ whole genome shotgun (WGS) entry which is preliminary data.</text>
</comment>
<dbReference type="PANTHER" id="PTHR30472">
    <property type="entry name" value="FERRIC ENTEROBACTIN TRANSPORT SYSTEM PERMEASE PROTEIN"/>
    <property type="match status" value="1"/>
</dbReference>
<dbReference type="CDD" id="cd06550">
    <property type="entry name" value="TM_ABC_iron-siderophores_like"/>
    <property type="match status" value="2"/>
</dbReference>
<dbReference type="InterPro" id="IPR037294">
    <property type="entry name" value="ABC_BtuC-like"/>
</dbReference>
<sequence length="695" mass="71522">MSGFDSGSASTIASPAQSALGRLGWKPVAMLSGGLLLLLVLGFLSLTQGLAHVSLSAVVDALFSPKDVQEHHVIRSVRLPRTFMALLSGAALAASGALLQSVTRNPLASETTMGVNAGAYLLVVVGTIFFPAALHQSPLPFAVLGGALAAYASYALGGGRKSTPVRVAMGGMIITLVLSSITSALQLLFEDSTRGLFLWGAGSLVQNDWSGVRFVWPWVVVGLLLLTLSGRRLDLLEFHEETARSLGQKVAVTRAAAMGLSVLLACVSVSVVGPIGFIGLIAPHLVRLSGVRRHSWLLPIGAVWGGALLVGADTLSRALSTRVGELPAGAVTALIGAPWLIWLALRSARHAVQSGGSASGGIALGMNNRNIPYFVWVVVFSLLLAAVCIGALMSGTTKMTATEVVTALIGVGNEFQRSMLLDFRLPRLLTAALAGMALAASGHLLQSSVRNPMADPSVIGVTGGSAVGAMLVLVALPQLGAGWLPLGAVAGGIAAAGIVYACAWRRGLNPTIVALVGIAVSAAASAIVNLLVIRGQMTLAPALAWLAGSTYARDWPEVIQLAALVGAFVPAAWLLGRKVDLLSFGDESSTGLGLPVRGTRLAVGFLAVLLAAVAAANVGTIGFIGLMAPHAARLVAGASYRRSLLLSVLMGGVLLVAADWVGRVILEPRDIPSGIVAALLGAPYLLWLMHRSKRT</sequence>
<keyword evidence="5 8" id="KW-0812">Transmembrane</keyword>
<feature type="transmembrane region" description="Helical" evidence="8">
    <location>
        <begin position="457"/>
        <end position="476"/>
    </location>
</feature>
<evidence type="ECO:0000256" key="2">
    <source>
        <dbReference type="ARBA" id="ARBA00007935"/>
    </source>
</evidence>
<dbReference type="EMBL" id="JACJVQ010000003">
    <property type="protein sequence ID" value="MBB6633110.1"/>
    <property type="molecule type" value="Genomic_DNA"/>
</dbReference>
<protein>
    <submittedName>
        <fullName evidence="9">Fe(3+)-hydroxamate ABC transporter permease FhuB</fullName>
    </submittedName>
</protein>
<feature type="transmembrane region" description="Helical" evidence="8">
    <location>
        <begin position="139"/>
        <end position="157"/>
    </location>
</feature>
<comment type="subcellular location">
    <subcellularLocation>
        <location evidence="1">Cell membrane</location>
        <topology evidence="1">Multi-pass membrane protein</topology>
    </subcellularLocation>
</comment>
<evidence type="ECO:0000256" key="8">
    <source>
        <dbReference type="SAM" id="Phobius"/>
    </source>
</evidence>
<organism evidence="9 10">
    <name type="scientific">Cohnella thailandensis</name>
    <dbReference type="NCBI Taxonomy" id="557557"/>
    <lineage>
        <taxon>Bacteria</taxon>
        <taxon>Bacillati</taxon>
        <taxon>Bacillota</taxon>
        <taxon>Bacilli</taxon>
        <taxon>Bacillales</taxon>
        <taxon>Paenibacillaceae</taxon>
        <taxon>Cohnella</taxon>
    </lineage>
</organism>
<keyword evidence="3" id="KW-0813">Transport</keyword>
<dbReference type="Gene3D" id="1.10.3470.10">
    <property type="entry name" value="ABC transporter involved in vitamin B12 uptake, BtuC"/>
    <property type="match status" value="2"/>
</dbReference>
<evidence type="ECO:0000256" key="4">
    <source>
        <dbReference type="ARBA" id="ARBA00022475"/>
    </source>
</evidence>
<feature type="transmembrane region" description="Helical" evidence="8">
    <location>
        <begin position="114"/>
        <end position="133"/>
    </location>
</feature>
<dbReference type="GO" id="GO:0005886">
    <property type="term" value="C:plasma membrane"/>
    <property type="evidence" value="ECO:0007669"/>
    <property type="project" value="UniProtKB-SubCell"/>
</dbReference>
<evidence type="ECO:0000256" key="3">
    <source>
        <dbReference type="ARBA" id="ARBA00022448"/>
    </source>
</evidence>
<evidence type="ECO:0000256" key="5">
    <source>
        <dbReference type="ARBA" id="ARBA00022692"/>
    </source>
</evidence>
<feature type="transmembrane region" description="Helical" evidence="8">
    <location>
        <begin position="483"/>
        <end position="506"/>
    </location>
</feature>
<dbReference type="PANTHER" id="PTHR30472:SF37">
    <property type="entry name" value="FE(3+) DICITRATE TRANSPORT SYSTEM PERMEASE PROTEIN FECD-RELATED"/>
    <property type="match status" value="1"/>
</dbReference>
<feature type="transmembrane region" description="Helical" evidence="8">
    <location>
        <begin position="28"/>
        <end position="46"/>
    </location>
</feature>
<keyword evidence="4" id="KW-1003">Cell membrane</keyword>
<evidence type="ECO:0000256" key="1">
    <source>
        <dbReference type="ARBA" id="ARBA00004651"/>
    </source>
</evidence>
<accession>A0A841ST71</accession>
<dbReference type="NCBIfam" id="NF007871">
    <property type="entry name" value="PRK10577.2-2"/>
    <property type="match status" value="1"/>
</dbReference>
<evidence type="ECO:0000256" key="6">
    <source>
        <dbReference type="ARBA" id="ARBA00022989"/>
    </source>
</evidence>
<keyword evidence="10" id="KW-1185">Reference proteome</keyword>
<dbReference type="GO" id="GO:0022857">
    <property type="term" value="F:transmembrane transporter activity"/>
    <property type="evidence" value="ECO:0007669"/>
    <property type="project" value="InterPro"/>
</dbReference>
<reference evidence="9 10" key="1">
    <citation type="submission" date="2020-08" db="EMBL/GenBank/DDBJ databases">
        <title>Cohnella phylogeny.</title>
        <authorList>
            <person name="Dunlap C."/>
        </authorList>
    </citation>
    <scope>NUCLEOTIDE SEQUENCE [LARGE SCALE GENOMIC DNA]</scope>
    <source>
        <strain evidence="9 10">DSM 25241</strain>
    </source>
</reference>
<feature type="transmembrane region" description="Helical" evidence="8">
    <location>
        <begin position="425"/>
        <end position="445"/>
    </location>
</feature>
<dbReference type="SUPFAM" id="SSF81345">
    <property type="entry name" value="ABC transporter involved in vitamin B12 uptake, BtuC"/>
    <property type="match status" value="2"/>
</dbReference>
<feature type="transmembrane region" description="Helical" evidence="8">
    <location>
        <begin position="671"/>
        <end position="689"/>
    </location>
</feature>
<feature type="transmembrane region" description="Helical" evidence="8">
    <location>
        <begin position="83"/>
        <end position="102"/>
    </location>
</feature>
<feature type="transmembrane region" description="Helical" evidence="8">
    <location>
        <begin position="169"/>
        <end position="189"/>
    </location>
</feature>
<keyword evidence="7 8" id="KW-0472">Membrane</keyword>
<keyword evidence="6 8" id="KW-1133">Transmembrane helix</keyword>
<feature type="transmembrane region" description="Helical" evidence="8">
    <location>
        <begin position="601"/>
        <end position="624"/>
    </location>
</feature>
<proteinExistence type="inferred from homology"/>
<feature type="transmembrane region" description="Helical" evidence="8">
    <location>
        <begin position="644"/>
        <end position="665"/>
    </location>
</feature>
<dbReference type="InterPro" id="IPR000522">
    <property type="entry name" value="ABC_transptr_permease_BtuC"/>
</dbReference>
<gene>
    <name evidence="9" type="primary">fhuB</name>
    <name evidence="9" type="ORF">H7B67_03150</name>
</gene>
<feature type="transmembrane region" description="Helical" evidence="8">
    <location>
        <begin position="326"/>
        <end position="345"/>
    </location>
</feature>
<feature type="transmembrane region" description="Helical" evidence="8">
    <location>
        <begin position="251"/>
        <end position="282"/>
    </location>
</feature>
<feature type="transmembrane region" description="Helical" evidence="8">
    <location>
        <begin position="294"/>
        <end position="314"/>
    </location>
</feature>
<dbReference type="GO" id="GO:0033214">
    <property type="term" value="P:siderophore-iron import into cell"/>
    <property type="evidence" value="ECO:0007669"/>
    <property type="project" value="TreeGrafter"/>
</dbReference>
<feature type="transmembrane region" description="Helical" evidence="8">
    <location>
        <begin position="512"/>
        <end position="533"/>
    </location>
</feature>
<evidence type="ECO:0000313" key="9">
    <source>
        <dbReference type="EMBL" id="MBB6633110.1"/>
    </source>
</evidence>
<evidence type="ECO:0000313" key="10">
    <source>
        <dbReference type="Proteomes" id="UP000535838"/>
    </source>
</evidence>
<comment type="similarity">
    <text evidence="2">Belongs to the binding-protein-dependent transport system permease family. FecCD subfamily.</text>
</comment>
<evidence type="ECO:0000256" key="7">
    <source>
        <dbReference type="ARBA" id="ARBA00023136"/>
    </source>
</evidence>
<dbReference type="Proteomes" id="UP000535838">
    <property type="component" value="Unassembled WGS sequence"/>
</dbReference>